<evidence type="ECO:0000313" key="1">
    <source>
        <dbReference type="EMBL" id="OGM97447.1"/>
    </source>
</evidence>
<organism evidence="1 2">
    <name type="scientific">Candidatus Yanofskybacteria bacterium RIFCSPHIGHO2_01_FULL_41_21</name>
    <dbReference type="NCBI Taxonomy" id="1802660"/>
    <lineage>
        <taxon>Bacteria</taxon>
        <taxon>Candidatus Yanofskyibacteriota</taxon>
    </lineage>
</organism>
<gene>
    <name evidence="1" type="ORF">A2735_01805</name>
</gene>
<dbReference type="Proteomes" id="UP000178520">
    <property type="component" value="Unassembled WGS sequence"/>
</dbReference>
<dbReference type="STRING" id="1802660.A2735_01805"/>
<sequence>MPQTRETIRQLADRRFPRFAGPLPLLGQKVGFQFLQPILWYFYRNTNLAFSFIFFKTIPAMGPVFFRPHMGIINRGVAIFAENLDNWKAGLK</sequence>
<comment type="caution">
    <text evidence="1">The sequence shown here is derived from an EMBL/GenBank/DDBJ whole genome shotgun (WGS) entry which is preliminary data.</text>
</comment>
<dbReference type="AlphaFoldDB" id="A0A1F8EA00"/>
<protein>
    <submittedName>
        <fullName evidence="1">Uncharacterized protein</fullName>
    </submittedName>
</protein>
<accession>A0A1F8EA00</accession>
<evidence type="ECO:0000313" key="2">
    <source>
        <dbReference type="Proteomes" id="UP000178520"/>
    </source>
</evidence>
<proteinExistence type="predicted"/>
<reference evidence="1 2" key="1">
    <citation type="journal article" date="2016" name="Nat. Commun.">
        <title>Thousands of microbial genomes shed light on interconnected biogeochemical processes in an aquifer system.</title>
        <authorList>
            <person name="Anantharaman K."/>
            <person name="Brown C.T."/>
            <person name="Hug L.A."/>
            <person name="Sharon I."/>
            <person name="Castelle C.J."/>
            <person name="Probst A.J."/>
            <person name="Thomas B.C."/>
            <person name="Singh A."/>
            <person name="Wilkins M.J."/>
            <person name="Karaoz U."/>
            <person name="Brodie E.L."/>
            <person name="Williams K.H."/>
            <person name="Hubbard S.S."/>
            <person name="Banfield J.F."/>
        </authorList>
    </citation>
    <scope>NUCLEOTIDE SEQUENCE [LARGE SCALE GENOMIC DNA]</scope>
</reference>
<name>A0A1F8EA00_9BACT</name>
<dbReference type="EMBL" id="MGJA01000012">
    <property type="protein sequence ID" value="OGM97447.1"/>
    <property type="molecule type" value="Genomic_DNA"/>
</dbReference>